<reference evidence="1 2" key="1">
    <citation type="submission" date="2020-12" db="EMBL/GenBank/DDBJ databases">
        <title>Revised draft genomes of Rhodomicrobium vannielii ATCC 17100 and Rhodomicrobium udaipurense JA643.</title>
        <authorList>
            <person name="Conners E.M."/>
            <person name="Davenport E.J."/>
            <person name="Bose A."/>
        </authorList>
    </citation>
    <scope>NUCLEOTIDE SEQUENCE [LARGE SCALE GENOMIC DNA]</scope>
    <source>
        <strain evidence="1 2">JA643</strain>
    </source>
</reference>
<dbReference type="Pfam" id="PF06319">
    <property type="entry name" value="MmcB-like"/>
    <property type="match status" value="1"/>
</dbReference>
<dbReference type="Proteomes" id="UP000623250">
    <property type="component" value="Unassembled WGS sequence"/>
</dbReference>
<dbReference type="EMBL" id="JAEMUK010000016">
    <property type="protein sequence ID" value="MBJ7543667.1"/>
    <property type="molecule type" value="Genomic_DNA"/>
</dbReference>
<evidence type="ECO:0000313" key="2">
    <source>
        <dbReference type="Proteomes" id="UP000623250"/>
    </source>
</evidence>
<name>A0A8I1GI60_9HYPH</name>
<evidence type="ECO:0000313" key="1">
    <source>
        <dbReference type="EMBL" id="MBJ7543667.1"/>
    </source>
</evidence>
<sequence length="148" mass="16572">MLVSPSLARLAPRPLRGAMRLLETLGHGALTEFPLRSGRRADILSIGMKGEVWIVEVKSGVPDFRADHKWRDYLEWCDRFFFAVGPGFPQEILPPEAGLIVSDEYEAVMLREPDVSPIAASRRKSLTLRFALLAARRLSGRDDPIFAV</sequence>
<gene>
    <name evidence="1" type="ORF">JDN41_08850</name>
</gene>
<proteinExistence type="predicted"/>
<keyword evidence="2" id="KW-1185">Reference proteome</keyword>
<accession>A0A8I1GI60</accession>
<dbReference type="PIRSF" id="PIRSF031796">
    <property type="entry name" value="UPC031796"/>
    <property type="match status" value="1"/>
</dbReference>
<dbReference type="AlphaFoldDB" id="A0A8I1GI60"/>
<dbReference type="InterPro" id="IPR009394">
    <property type="entry name" value="MmcB-like"/>
</dbReference>
<protein>
    <submittedName>
        <fullName evidence="1">MmcB family DNA repair protein</fullName>
    </submittedName>
</protein>
<organism evidence="1 2">
    <name type="scientific">Rhodomicrobium udaipurense</name>
    <dbReference type="NCBI Taxonomy" id="1202716"/>
    <lineage>
        <taxon>Bacteria</taxon>
        <taxon>Pseudomonadati</taxon>
        <taxon>Pseudomonadota</taxon>
        <taxon>Alphaproteobacteria</taxon>
        <taxon>Hyphomicrobiales</taxon>
        <taxon>Hyphomicrobiaceae</taxon>
        <taxon>Rhodomicrobium</taxon>
    </lineage>
</organism>
<comment type="caution">
    <text evidence="1">The sequence shown here is derived from an EMBL/GenBank/DDBJ whole genome shotgun (WGS) entry which is preliminary data.</text>
</comment>